<dbReference type="AlphaFoldDB" id="A0A9I9EBM2"/>
<accession>A0A9I9EBM2</accession>
<dbReference type="EnsemblPlants" id="MELO3C031547.2.1">
    <property type="protein sequence ID" value="MELO3C031547.2.1"/>
    <property type="gene ID" value="MELO3C031547.2"/>
</dbReference>
<reference evidence="1" key="1">
    <citation type="submission" date="2023-03" db="UniProtKB">
        <authorList>
            <consortium name="EnsemblPlants"/>
        </authorList>
    </citation>
    <scope>IDENTIFICATION</scope>
</reference>
<evidence type="ECO:0000313" key="1">
    <source>
        <dbReference type="EnsemblPlants" id="MELO3C031547.2.1"/>
    </source>
</evidence>
<protein>
    <submittedName>
        <fullName evidence="1">Uncharacterized protein</fullName>
    </submittedName>
</protein>
<name>A0A9I9EBM2_CUCME</name>
<dbReference type="Gramene" id="MELO3C031547.2.1">
    <property type="protein sequence ID" value="MELO3C031547.2.1"/>
    <property type="gene ID" value="MELO3C031547.2"/>
</dbReference>
<sequence length="238" mass="27290">MIFFLHQGEPGVVETTDGRWARIEHKQIQPKCHREDSLDGLVSFSKAKHVFTLLTSEDTDEWLGFPQKTDNQNNTSTIMRLCGGKGTTAFWKAKLYYDCLDLLLFSAVSGWKCTNSLNDHSLKISLILYPSRRLFCNPLYMVGRFSFHFSKKCNEQGDLCLTNYLISCQPKNISHPKIYNRAIRENTNGSSTDSHYKRTSACLKSQNKVSPDFHLTKFPTQSTQNQKLPLNIKQKIKT</sequence>
<organism evidence="1">
    <name type="scientific">Cucumis melo</name>
    <name type="common">Muskmelon</name>
    <dbReference type="NCBI Taxonomy" id="3656"/>
    <lineage>
        <taxon>Eukaryota</taxon>
        <taxon>Viridiplantae</taxon>
        <taxon>Streptophyta</taxon>
        <taxon>Embryophyta</taxon>
        <taxon>Tracheophyta</taxon>
        <taxon>Spermatophyta</taxon>
        <taxon>Magnoliopsida</taxon>
        <taxon>eudicotyledons</taxon>
        <taxon>Gunneridae</taxon>
        <taxon>Pentapetalae</taxon>
        <taxon>rosids</taxon>
        <taxon>fabids</taxon>
        <taxon>Cucurbitales</taxon>
        <taxon>Cucurbitaceae</taxon>
        <taxon>Benincaseae</taxon>
        <taxon>Cucumis</taxon>
    </lineage>
</organism>
<proteinExistence type="predicted"/>